<reference evidence="3" key="1">
    <citation type="journal article" date="2019" name="Int. J. Syst. Evol. Microbiol.">
        <title>The Global Catalogue of Microorganisms (GCM) 10K type strain sequencing project: providing services to taxonomists for standard genome sequencing and annotation.</title>
        <authorList>
            <consortium name="The Broad Institute Genomics Platform"/>
            <consortium name="The Broad Institute Genome Sequencing Center for Infectious Disease"/>
            <person name="Wu L."/>
            <person name="Ma J."/>
        </authorList>
    </citation>
    <scope>NUCLEOTIDE SEQUENCE [LARGE SCALE GENOMIC DNA]</scope>
    <source>
        <strain evidence="3">JCM 16601</strain>
    </source>
</reference>
<keyword evidence="1" id="KW-0472">Membrane</keyword>
<dbReference type="Proteomes" id="UP001500742">
    <property type="component" value="Unassembled WGS sequence"/>
</dbReference>
<keyword evidence="1" id="KW-0812">Transmembrane</keyword>
<evidence type="ECO:0000256" key="1">
    <source>
        <dbReference type="SAM" id="Phobius"/>
    </source>
</evidence>
<name>A0ABP7PHD5_9SPHI</name>
<dbReference type="RefSeq" id="WP_259088520.1">
    <property type="nucleotide sequence ID" value="NZ_BAAAZC010000009.1"/>
</dbReference>
<dbReference type="EMBL" id="BAAAZC010000009">
    <property type="protein sequence ID" value="GAA3965714.1"/>
    <property type="molecule type" value="Genomic_DNA"/>
</dbReference>
<keyword evidence="3" id="KW-1185">Reference proteome</keyword>
<protein>
    <submittedName>
        <fullName evidence="2">Uncharacterized protein</fullName>
    </submittedName>
</protein>
<organism evidence="2 3">
    <name type="scientific">Mucilaginibacter dorajii</name>
    <dbReference type="NCBI Taxonomy" id="692994"/>
    <lineage>
        <taxon>Bacteria</taxon>
        <taxon>Pseudomonadati</taxon>
        <taxon>Bacteroidota</taxon>
        <taxon>Sphingobacteriia</taxon>
        <taxon>Sphingobacteriales</taxon>
        <taxon>Sphingobacteriaceae</taxon>
        <taxon>Mucilaginibacter</taxon>
    </lineage>
</organism>
<proteinExistence type="predicted"/>
<keyword evidence="1" id="KW-1133">Transmembrane helix</keyword>
<comment type="caution">
    <text evidence="2">The sequence shown here is derived from an EMBL/GenBank/DDBJ whole genome shotgun (WGS) entry which is preliminary data.</text>
</comment>
<gene>
    <name evidence="2" type="ORF">GCM10022210_12710</name>
</gene>
<feature type="transmembrane region" description="Helical" evidence="1">
    <location>
        <begin position="122"/>
        <end position="142"/>
    </location>
</feature>
<evidence type="ECO:0000313" key="2">
    <source>
        <dbReference type="EMBL" id="GAA3965714.1"/>
    </source>
</evidence>
<sequence length="156" mass="17582">MATINEYFITFTFALITSMKIKFTVSQSTSLAPAVVIGRIVSKLDEGKYRVNNVTVSSVEFDEEPFKLMWNFETAKRLDGGRFEINSSNNDALITFTWYSNLLTPVLIIAALSIFAINHGDYYAPLFFVIFFTIAIGISMLVKHSIARSMLSEILE</sequence>
<evidence type="ECO:0000313" key="3">
    <source>
        <dbReference type="Proteomes" id="UP001500742"/>
    </source>
</evidence>
<accession>A0ABP7PHD5</accession>
<feature type="transmembrane region" description="Helical" evidence="1">
    <location>
        <begin position="92"/>
        <end position="116"/>
    </location>
</feature>